<comment type="caution">
    <text evidence="2">The sequence shown here is derived from an EMBL/GenBank/DDBJ whole genome shotgun (WGS) entry which is preliminary data.</text>
</comment>
<accession>A0ABS4LGJ1</accession>
<gene>
    <name evidence="2" type="ORF">J2Z77_007102</name>
</gene>
<dbReference type="EMBL" id="JAGGLQ010000022">
    <property type="protein sequence ID" value="MBP2041245.1"/>
    <property type="molecule type" value="Genomic_DNA"/>
</dbReference>
<evidence type="ECO:0000313" key="2">
    <source>
        <dbReference type="EMBL" id="MBP2041245.1"/>
    </source>
</evidence>
<evidence type="ECO:0000313" key="3">
    <source>
        <dbReference type="Proteomes" id="UP001519310"/>
    </source>
</evidence>
<sequence length="121" mass="13463">MEPWHCSPSAATIPQLALDPYRFPGADSVEPTPCDDPPQKPGEENTLPPPTEWNPRAHQQPADPRRTWSLHAWDRRRLDLHSVLTTVGIPPLPGDLAAIHTLSALDDATNTALVRWITARR</sequence>
<evidence type="ECO:0000256" key="1">
    <source>
        <dbReference type="SAM" id="MobiDB-lite"/>
    </source>
</evidence>
<organism evidence="2 3">
    <name type="scientific">Streptomyces avidinii</name>
    <dbReference type="NCBI Taxonomy" id="1895"/>
    <lineage>
        <taxon>Bacteria</taxon>
        <taxon>Bacillati</taxon>
        <taxon>Actinomycetota</taxon>
        <taxon>Actinomycetes</taxon>
        <taxon>Kitasatosporales</taxon>
        <taxon>Streptomycetaceae</taxon>
        <taxon>Streptomyces</taxon>
    </lineage>
</organism>
<dbReference type="RefSeq" id="WP_229920390.1">
    <property type="nucleotide sequence ID" value="NZ_BMVL01000005.1"/>
</dbReference>
<dbReference type="Proteomes" id="UP001519310">
    <property type="component" value="Unassembled WGS sequence"/>
</dbReference>
<reference evidence="2 3" key="1">
    <citation type="submission" date="2021-03" db="EMBL/GenBank/DDBJ databases">
        <title>Genomic Encyclopedia of Type Strains, Phase IV (KMG-IV): sequencing the most valuable type-strain genomes for metagenomic binning, comparative biology and taxonomic classification.</title>
        <authorList>
            <person name="Goeker M."/>
        </authorList>
    </citation>
    <scope>NUCLEOTIDE SEQUENCE [LARGE SCALE GENOMIC DNA]</scope>
    <source>
        <strain evidence="2 3">DSM 40526</strain>
    </source>
</reference>
<feature type="region of interest" description="Disordered" evidence="1">
    <location>
        <begin position="20"/>
        <end position="65"/>
    </location>
</feature>
<proteinExistence type="predicted"/>
<name>A0ABS4LGJ1_STRAV</name>
<keyword evidence="3" id="KW-1185">Reference proteome</keyword>
<protein>
    <submittedName>
        <fullName evidence="2">Uncharacterized protein</fullName>
    </submittedName>
</protein>